<sequence length="321" mass="35430">MMRDIMNTPAMQSLTNNPEIIRSLIMSNPRMREIIDRNPELAHVLNDPELMCEMMRNTDRAMSNIESSPEGFNMLRRMYENVQEPFLNATTAGGGGTGTGAGTNPFGAVLGNQAGAQTRGVSQTNSGMRNNTTGDAGSGGIVLPELGRTGMTDPADFSQLLQNPAVAQITQSLLSNPQYMERMLGFNPQLRNILDMNPQLREMMQNPEILCQLTSPEMMQQVMSLQQQLSQLTRQQSTPAYLQLGGVFIGYEALHFFIERAQNNMGLEMLMNITPEELYAIQLSQLQEMGFIDNQENIIALRATSGNVHAAGERLLGNLGQ</sequence>
<dbReference type="GO" id="GO:0031593">
    <property type="term" value="F:polyubiquitin modification-dependent protein binding"/>
    <property type="evidence" value="ECO:0007669"/>
    <property type="project" value="TreeGrafter"/>
</dbReference>
<dbReference type="InterPro" id="IPR009060">
    <property type="entry name" value="UBA-like_sf"/>
</dbReference>
<evidence type="ECO:0000313" key="3">
    <source>
        <dbReference type="EMBL" id="GER50200.1"/>
    </source>
</evidence>
<feature type="domain" description="UBA" evidence="2">
    <location>
        <begin position="273"/>
        <end position="318"/>
    </location>
</feature>
<dbReference type="SMART" id="SM00165">
    <property type="entry name" value="UBA"/>
    <property type="match status" value="1"/>
</dbReference>
<feature type="region of interest" description="Disordered" evidence="1">
    <location>
        <begin position="119"/>
        <end position="138"/>
    </location>
</feature>
<dbReference type="PROSITE" id="PS50030">
    <property type="entry name" value="UBA"/>
    <property type="match status" value="1"/>
</dbReference>
<dbReference type="SUPFAM" id="SSF46934">
    <property type="entry name" value="UBA-like"/>
    <property type="match status" value="1"/>
</dbReference>
<dbReference type="OrthoDB" id="267397at2759"/>
<dbReference type="Pfam" id="PF00627">
    <property type="entry name" value="UBA"/>
    <property type="match status" value="1"/>
</dbReference>
<organism evidence="3 4">
    <name type="scientific">Striga asiatica</name>
    <name type="common">Asiatic witchweed</name>
    <name type="synonym">Buchnera asiatica</name>
    <dbReference type="NCBI Taxonomy" id="4170"/>
    <lineage>
        <taxon>Eukaryota</taxon>
        <taxon>Viridiplantae</taxon>
        <taxon>Streptophyta</taxon>
        <taxon>Embryophyta</taxon>
        <taxon>Tracheophyta</taxon>
        <taxon>Spermatophyta</taxon>
        <taxon>Magnoliopsida</taxon>
        <taxon>eudicotyledons</taxon>
        <taxon>Gunneridae</taxon>
        <taxon>Pentapetalae</taxon>
        <taxon>asterids</taxon>
        <taxon>lamiids</taxon>
        <taxon>Lamiales</taxon>
        <taxon>Orobanchaceae</taxon>
        <taxon>Buchnereae</taxon>
        <taxon>Striga</taxon>
    </lineage>
</organism>
<protein>
    <submittedName>
        <fullName evidence="3">Ubiquitin 1</fullName>
    </submittedName>
</protein>
<keyword evidence="4" id="KW-1185">Reference proteome</keyword>
<gene>
    <name evidence="3" type="ORF">STAS_27498</name>
</gene>
<dbReference type="InterPro" id="IPR006636">
    <property type="entry name" value="STI1_HS-bd"/>
</dbReference>
<evidence type="ECO:0000259" key="2">
    <source>
        <dbReference type="PROSITE" id="PS50030"/>
    </source>
</evidence>
<accession>A0A5A7QXX3</accession>
<evidence type="ECO:0000313" key="4">
    <source>
        <dbReference type="Proteomes" id="UP000325081"/>
    </source>
</evidence>
<dbReference type="Pfam" id="PF23195">
    <property type="entry name" value="UBQLN1"/>
    <property type="match status" value="2"/>
</dbReference>
<dbReference type="GO" id="GO:0006511">
    <property type="term" value="P:ubiquitin-dependent protein catabolic process"/>
    <property type="evidence" value="ECO:0007669"/>
    <property type="project" value="TreeGrafter"/>
</dbReference>
<dbReference type="InterPro" id="IPR015940">
    <property type="entry name" value="UBA"/>
</dbReference>
<dbReference type="SMART" id="SM00727">
    <property type="entry name" value="STI1"/>
    <property type="match status" value="3"/>
</dbReference>
<dbReference type="InterPro" id="IPR015496">
    <property type="entry name" value="Ubiquilin"/>
</dbReference>
<comment type="caution">
    <text evidence="3">The sequence shown here is derived from an EMBL/GenBank/DDBJ whole genome shotgun (WGS) entry which is preliminary data.</text>
</comment>
<dbReference type="AlphaFoldDB" id="A0A5A7QXX3"/>
<proteinExistence type="predicted"/>
<dbReference type="PANTHER" id="PTHR10677:SF3">
    <property type="entry name" value="FI07626P-RELATED"/>
    <property type="match status" value="1"/>
</dbReference>
<dbReference type="Gene3D" id="1.10.8.10">
    <property type="entry name" value="DNA helicase RuvA subunit, C-terminal domain"/>
    <property type="match status" value="1"/>
</dbReference>
<dbReference type="Proteomes" id="UP000325081">
    <property type="component" value="Unassembled WGS sequence"/>
</dbReference>
<feature type="compositionally biased region" description="Polar residues" evidence="1">
    <location>
        <begin position="119"/>
        <end position="135"/>
    </location>
</feature>
<dbReference type="PANTHER" id="PTHR10677">
    <property type="entry name" value="UBIQUILIN"/>
    <property type="match status" value="1"/>
</dbReference>
<evidence type="ECO:0000256" key="1">
    <source>
        <dbReference type="SAM" id="MobiDB-lite"/>
    </source>
</evidence>
<name>A0A5A7QXX3_STRAF</name>
<reference evidence="4" key="1">
    <citation type="journal article" date="2019" name="Curr. Biol.">
        <title>Genome Sequence of Striga asiatica Provides Insight into the Evolution of Plant Parasitism.</title>
        <authorList>
            <person name="Yoshida S."/>
            <person name="Kim S."/>
            <person name="Wafula E.K."/>
            <person name="Tanskanen J."/>
            <person name="Kim Y.M."/>
            <person name="Honaas L."/>
            <person name="Yang Z."/>
            <person name="Spallek T."/>
            <person name="Conn C.E."/>
            <person name="Ichihashi Y."/>
            <person name="Cheong K."/>
            <person name="Cui S."/>
            <person name="Der J.P."/>
            <person name="Gundlach H."/>
            <person name="Jiao Y."/>
            <person name="Hori C."/>
            <person name="Ishida J.K."/>
            <person name="Kasahara H."/>
            <person name="Kiba T."/>
            <person name="Kim M.S."/>
            <person name="Koo N."/>
            <person name="Laohavisit A."/>
            <person name="Lee Y.H."/>
            <person name="Lumba S."/>
            <person name="McCourt P."/>
            <person name="Mortimer J.C."/>
            <person name="Mutuku J.M."/>
            <person name="Nomura T."/>
            <person name="Sasaki-Sekimoto Y."/>
            <person name="Seto Y."/>
            <person name="Wang Y."/>
            <person name="Wakatake T."/>
            <person name="Sakakibara H."/>
            <person name="Demura T."/>
            <person name="Yamaguchi S."/>
            <person name="Yoneyama K."/>
            <person name="Manabe R.I."/>
            <person name="Nelson D.C."/>
            <person name="Schulman A.H."/>
            <person name="Timko M.P."/>
            <person name="dePamphilis C.W."/>
            <person name="Choi D."/>
            <person name="Shirasu K."/>
        </authorList>
    </citation>
    <scope>NUCLEOTIDE SEQUENCE [LARGE SCALE GENOMIC DNA]</scope>
    <source>
        <strain evidence="4">cv. UVA1</strain>
    </source>
</reference>
<dbReference type="GO" id="GO:0005829">
    <property type="term" value="C:cytosol"/>
    <property type="evidence" value="ECO:0007669"/>
    <property type="project" value="TreeGrafter"/>
</dbReference>
<dbReference type="EMBL" id="BKCP01009181">
    <property type="protein sequence ID" value="GER50200.1"/>
    <property type="molecule type" value="Genomic_DNA"/>
</dbReference>